<feature type="region of interest" description="Disordered" evidence="13">
    <location>
        <begin position="356"/>
        <end position="376"/>
    </location>
</feature>
<dbReference type="GeneID" id="14493431"/>
<organism evidence="15 16">
    <name type="scientific">Henningerozyma blattae (strain ATCC 34711 / CBS 6284 / DSM 70876 / NBRC 10599 / NRRL Y-10934 / UCD 77-7)</name>
    <name type="common">Yeast</name>
    <name type="synonym">Tetrapisispora blattae</name>
    <dbReference type="NCBI Taxonomy" id="1071380"/>
    <lineage>
        <taxon>Eukaryota</taxon>
        <taxon>Fungi</taxon>
        <taxon>Dikarya</taxon>
        <taxon>Ascomycota</taxon>
        <taxon>Saccharomycotina</taxon>
        <taxon>Saccharomycetes</taxon>
        <taxon>Saccharomycetales</taxon>
        <taxon>Saccharomycetaceae</taxon>
        <taxon>Henningerozyma</taxon>
    </lineage>
</organism>
<dbReference type="GO" id="GO:0000781">
    <property type="term" value="C:chromosome, telomeric region"/>
    <property type="evidence" value="ECO:0007669"/>
    <property type="project" value="GOC"/>
</dbReference>
<dbReference type="InterPro" id="IPR025574">
    <property type="entry name" value="Nucleoporin_FG_rpt"/>
</dbReference>
<dbReference type="GO" id="GO:0008139">
    <property type="term" value="F:nuclear localization sequence binding"/>
    <property type="evidence" value="ECO:0007669"/>
    <property type="project" value="TreeGrafter"/>
</dbReference>
<dbReference type="Pfam" id="PF13634">
    <property type="entry name" value="Nucleoporin_FG"/>
    <property type="match status" value="2"/>
</dbReference>
<dbReference type="MEROPS" id="S59.002"/>
<dbReference type="Pfam" id="PF12110">
    <property type="entry name" value="Nup96"/>
    <property type="match status" value="1"/>
</dbReference>
<dbReference type="GO" id="GO:0017056">
    <property type="term" value="F:structural constituent of nuclear pore"/>
    <property type="evidence" value="ECO:0007669"/>
    <property type="project" value="EnsemblFungi"/>
</dbReference>
<protein>
    <recommendedName>
        <fullName evidence="14">Peptidase S59 domain-containing protein</fullName>
    </recommendedName>
</protein>
<evidence type="ECO:0000256" key="13">
    <source>
        <dbReference type="SAM" id="MobiDB-lite"/>
    </source>
</evidence>
<feature type="compositionally biased region" description="Polar residues" evidence="13">
    <location>
        <begin position="61"/>
        <end position="103"/>
    </location>
</feature>
<gene>
    <name evidence="15" type="primary">TBLA0A01880</name>
    <name evidence="15" type="ORF">TBLA_0A01880</name>
</gene>
<dbReference type="STRING" id="1071380.I2GV37"/>
<reference evidence="15 16" key="1">
    <citation type="journal article" date="2011" name="Proc. Natl. Acad. Sci. U.S.A.">
        <title>Evolutionary erosion of yeast sex chromosomes by mating-type switching accidents.</title>
        <authorList>
            <person name="Gordon J.L."/>
            <person name="Armisen D."/>
            <person name="Proux-Wera E."/>
            <person name="Oheigeartaigh S.S."/>
            <person name="Byrne K.P."/>
            <person name="Wolfe K.H."/>
        </authorList>
    </citation>
    <scope>NUCLEOTIDE SEQUENCE [LARGE SCALE GENOMIC DNA]</scope>
    <source>
        <strain evidence="16">ATCC 34711 / CBS 6284 / DSM 70876 / NBRC 10599 / NRRL Y-10934 / UCD 77-7</strain>
    </source>
</reference>
<dbReference type="InterPro" id="IPR007230">
    <property type="entry name" value="Nup98_auto-Pept-S59_dom"/>
</dbReference>
<evidence type="ECO:0000313" key="15">
    <source>
        <dbReference type="EMBL" id="CCH57989.1"/>
    </source>
</evidence>
<dbReference type="PANTHER" id="PTHR23198">
    <property type="entry name" value="NUCLEOPORIN"/>
    <property type="match status" value="1"/>
</dbReference>
<dbReference type="GO" id="GO:0031509">
    <property type="term" value="P:subtelomeric heterochromatin formation"/>
    <property type="evidence" value="ECO:0007669"/>
    <property type="project" value="EnsemblFungi"/>
</dbReference>
<dbReference type="GO" id="GO:0044614">
    <property type="term" value="C:nuclear pore cytoplasmic filaments"/>
    <property type="evidence" value="ECO:0007669"/>
    <property type="project" value="TreeGrafter"/>
</dbReference>
<evidence type="ECO:0000256" key="11">
    <source>
        <dbReference type="ARBA" id="ARBA00023132"/>
    </source>
</evidence>
<dbReference type="PROSITE" id="PS51434">
    <property type="entry name" value="NUP_C"/>
    <property type="match status" value="1"/>
</dbReference>
<evidence type="ECO:0000256" key="2">
    <source>
        <dbReference type="ARBA" id="ARBA00004567"/>
    </source>
</evidence>
<evidence type="ECO:0000256" key="10">
    <source>
        <dbReference type="ARBA" id="ARBA00023010"/>
    </source>
</evidence>
<dbReference type="GO" id="GO:0003723">
    <property type="term" value="F:RNA binding"/>
    <property type="evidence" value="ECO:0007669"/>
    <property type="project" value="EnsemblFungi"/>
</dbReference>
<evidence type="ECO:0000256" key="8">
    <source>
        <dbReference type="ARBA" id="ARBA00022816"/>
    </source>
</evidence>
<dbReference type="GO" id="GO:0031080">
    <property type="term" value="C:nuclear pore outer ring"/>
    <property type="evidence" value="ECO:0007669"/>
    <property type="project" value="EnsemblFungi"/>
</dbReference>
<dbReference type="GO" id="GO:0051664">
    <property type="term" value="P:nuclear pore localization"/>
    <property type="evidence" value="ECO:0007669"/>
    <property type="project" value="EnsemblFungi"/>
</dbReference>
<feature type="compositionally biased region" description="Polar residues" evidence="13">
    <location>
        <begin position="219"/>
        <end position="234"/>
    </location>
</feature>
<dbReference type="GO" id="GO:0036228">
    <property type="term" value="P:protein localization to nuclear inner membrane"/>
    <property type="evidence" value="ECO:0007669"/>
    <property type="project" value="EnsemblFungi"/>
</dbReference>
<dbReference type="EMBL" id="HE806316">
    <property type="protein sequence ID" value="CCH57989.1"/>
    <property type="molecule type" value="Genomic_DNA"/>
</dbReference>
<feature type="region of interest" description="Disordered" evidence="13">
    <location>
        <begin position="47"/>
        <end position="314"/>
    </location>
</feature>
<dbReference type="Proteomes" id="UP000002866">
    <property type="component" value="Chromosome 1"/>
</dbReference>
<keyword evidence="6" id="KW-0677">Repeat</keyword>
<dbReference type="GO" id="GO:0044613">
    <property type="term" value="C:nuclear pore central transport channel"/>
    <property type="evidence" value="ECO:0007669"/>
    <property type="project" value="EnsemblFungi"/>
</dbReference>
<dbReference type="GO" id="GO:0031965">
    <property type="term" value="C:nuclear membrane"/>
    <property type="evidence" value="ECO:0007669"/>
    <property type="project" value="UniProtKB-SubCell"/>
</dbReference>
<feature type="compositionally biased region" description="Low complexity" evidence="13">
    <location>
        <begin position="304"/>
        <end position="314"/>
    </location>
</feature>
<keyword evidence="11" id="KW-0906">Nuclear pore complex</keyword>
<keyword evidence="8" id="KW-0509">mRNA transport</keyword>
<evidence type="ECO:0000256" key="6">
    <source>
        <dbReference type="ARBA" id="ARBA00022737"/>
    </source>
</evidence>
<evidence type="ECO:0000256" key="3">
    <source>
        <dbReference type="ARBA" id="ARBA00004620"/>
    </source>
</evidence>
<evidence type="ECO:0000259" key="14">
    <source>
        <dbReference type="PROSITE" id="PS51434"/>
    </source>
</evidence>
<keyword evidence="9" id="KW-0653">Protein transport</keyword>
<feature type="compositionally biased region" description="Polar residues" evidence="13">
    <location>
        <begin position="245"/>
        <end position="279"/>
    </location>
</feature>
<dbReference type="Gene3D" id="1.25.40.690">
    <property type="match status" value="1"/>
</dbReference>
<accession>I2GV37</accession>
<sequence length="1332" mass="148750">MLGGTTNNATMFGNLNTSTPTSTPVPAGNNFQLPQKQSMFGNINNTLGTSTPSPSTGFFGNSNTQQNQNNPLSTNTGGFLGNKSATSSTPANIFGNSANTNSGGLFGKPSQTTSTATSTPAGGLFGNASAPKPTGSLFGNSITTNNAQQSSSGGLFGNNTNLTQNSAGSLLGNKGISTQPQPTTGGLFGAKPSIPSYSNTGGLFGQKSTTTTGGLFGTSQSNISTNNSLFNNMSQQQTQQQPQQLNNPSMISSNPYGLNINPIATSTSMPESLTPSTSLRKQREQNNEPSFRSLNPDPYKKRASSVSSTLSSNLLPASSHSTLISKLSSRLKSTRSSATLSGIFSPSHTKSWLAPESSKLMQQSTPLSSQSSFSKTGVSNNQTSINLLLAAKTESISDIKKLTIDPERSAAKKLKLLSGKATVTKMKVQDPTENLQRRTVTFMTNTHKQDNTPETLTFEEEKERLSPPLNENAPSIANNKIDLGYWCSPSPNQLLNLTAKQLSSVSNFVIGRKGYGHITFNYDVDLTAFAHDFEGELFGKVVIFNSTKTVEVYPNDNTKPDLGYGMNVPATITLEGIYPIDKVTKKPIKNASDILEVQYFGKKLRSMKDMEFISYNPYGGIWTFKVQHFSIWGLVNKEDAEVDQDLLDEYKRKQRETENSMQTNESESVTQDMVYVPSNDALETQSDLILQENPYEPNVNEKDFIFLENEPKLDISNDWVEQLKLANKSLRSVFAGSNALIKNSKQDIDLLVQDFNEELESQRTIKRERKLYERQISIAKFTNNGQLLLTTENGSVKETTPFKTNVDVNLMKKLFSRQQDLTTIEIRSSNNFPMVKNSALKFSDVMNLQEKGSRGYMLWELSSILFDPIELPFNVTEETTKSLLLKKQRHQDLCSWLVDNIREEIKFKLHNSTDPLDKIFYYLMLNDVVTASKLAVDSNNGHLAIVISFLGSNDPTVRELSISQLSKWSSAGHETDHKISRIYQLLSGSLLENSHVLKRLLEEFSWLSIFALTLYYTTIDEDSLENLVASHITVLNSVQDDFTFKILSLFGAQTSTEELFIKSDMRKDKFDIQFAWFFIQILRFNNHRQFSDKLLDKLTLSFIEQIKSLSLTKEALYAMCFICDDFVSKQHIQSSITANIIEFNSPTNQYIMEELMIPKELIYSSIAINYKYKGDYRLEAENLLKAGNYNEAKNVVITKLGPKLILNFIAQSNKDKLIELDRVIKQFPKEEIFDWNNSIGVFENYLKLDYEKLNDKDLLISLINGLSIIINNYKNYKELSICCNEISKKVIDQLVETHEDLIDDKLKVELLKLPLGGPEKKYFKKLFNINEK</sequence>
<dbReference type="GO" id="GO:0006302">
    <property type="term" value="P:double-strand break repair"/>
    <property type="evidence" value="ECO:0007669"/>
    <property type="project" value="EnsemblFungi"/>
</dbReference>
<evidence type="ECO:0000256" key="1">
    <source>
        <dbReference type="ARBA" id="ARBA00004335"/>
    </source>
</evidence>
<keyword evidence="7" id="KW-0068">Autocatalytic cleavage</keyword>
<dbReference type="GO" id="GO:0006607">
    <property type="term" value="P:NLS-bearing protein import into nucleus"/>
    <property type="evidence" value="ECO:0007669"/>
    <property type="project" value="EnsemblFungi"/>
</dbReference>
<dbReference type="Pfam" id="PF04096">
    <property type="entry name" value="Nucleoporin2"/>
    <property type="match status" value="1"/>
</dbReference>
<dbReference type="GO" id="GO:0006409">
    <property type="term" value="P:tRNA export from nucleus"/>
    <property type="evidence" value="ECO:0007669"/>
    <property type="project" value="EnsemblFungi"/>
</dbReference>
<proteinExistence type="inferred from homology"/>
<dbReference type="InterPro" id="IPR036903">
    <property type="entry name" value="Nup98_auto-Pept-S59_dom_sf"/>
</dbReference>
<evidence type="ECO:0000256" key="9">
    <source>
        <dbReference type="ARBA" id="ARBA00022927"/>
    </source>
</evidence>
<dbReference type="KEGG" id="tbl:TBLA_0A01880"/>
<dbReference type="OMA" id="PMGKGLN"/>
<dbReference type="FunCoup" id="I2GV37">
    <property type="interactions" value="826"/>
</dbReference>
<evidence type="ECO:0000256" key="5">
    <source>
        <dbReference type="ARBA" id="ARBA00022448"/>
    </source>
</evidence>
<dbReference type="GO" id="GO:0016973">
    <property type="term" value="P:poly(A)+ mRNA export from nucleus"/>
    <property type="evidence" value="ECO:0007669"/>
    <property type="project" value="EnsemblFungi"/>
</dbReference>
<dbReference type="GO" id="GO:0034398">
    <property type="term" value="P:telomere tethering at nuclear periphery"/>
    <property type="evidence" value="ECO:0007669"/>
    <property type="project" value="EnsemblFungi"/>
</dbReference>
<dbReference type="InParanoid" id="I2GV37"/>
<dbReference type="PANTHER" id="PTHR23198:SF6">
    <property type="entry name" value="NUCLEAR PORE COMPLEX PROTEIN NUP98-NUP96"/>
    <property type="match status" value="1"/>
</dbReference>
<keyword evidence="5" id="KW-0813">Transport</keyword>
<dbReference type="GO" id="GO:0045893">
    <property type="term" value="P:positive regulation of DNA-templated transcription"/>
    <property type="evidence" value="ECO:0007669"/>
    <property type="project" value="EnsemblFungi"/>
</dbReference>
<evidence type="ECO:0000313" key="16">
    <source>
        <dbReference type="Proteomes" id="UP000002866"/>
    </source>
</evidence>
<feature type="compositionally biased region" description="Low complexity" evidence="13">
    <location>
        <begin position="48"/>
        <end position="60"/>
    </location>
</feature>
<dbReference type="InterPro" id="IPR037665">
    <property type="entry name" value="Nucleoporin_S59-like"/>
</dbReference>
<dbReference type="HOGENOM" id="CLU_005908_0_0_1"/>
<feature type="compositionally biased region" description="Polar residues" evidence="13">
    <location>
        <begin position="137"/>
        <end position="168"/>
    </location>
</feature>
<evidence type="ECO:0000256" key="12">
    <source>
        <dbReference type="ARBA" id="ARBA00023242"/>
    </source>
</evidence>
<feature type="compositionally biased region" description="Low complexity" evidence="13">
    <location>
        <begin position="362"/>
        <end position="374"/>
    </location>
</feature>
<feature type="compositionally biased region" description="Polar residues" evidence="13">
    <location>
        <begin position="175"/>
        <end position="184"/>
    </location>
</feature>
<dbReference type="GO" id="GO:0046822">
    <property type="term" value="P:regulation of nucleocytoplasmic transport"/>
    <property type="evidence" value="ECO:0007669"/>
    <property type="project" value="EnsemblFungi"/>
</dbReference>
<dbReference type="RefSeq" id="XP_004177508.1">
    <property type="nucleotide sequence ID" value="XM_004177460.1"/>
</dbReference>
<name>I2GV37_HENB6</name>
<evidence type="ECO:0000256" key="4">
    <source>
        <dbReference type="ARBA" id="ARBA00008926"/>
    </source>
</evidence>
<dbReference type="InterPro" id="IPR021967">
    <property type="entry name" value="Nup98_C"/>
</dbReference>
<dbReference type="OrthoDB" id="3797628at2759"/>
<comment type="subcellular location">
    <subcellularLocation>
        <location evidence="1">Nucleus membrane</location>
        <topology evidence="1">Peripheral membrane protein</topology>
        <orientation evidence="1">Cytoplasmic side</orientation>
    </subcellularLocation>
    <subcellularLocation>
        <location evidence="3">Nucleus membrane</location>
        <topology evidence="3">Peripheral membrane protein</topology>
        <orientation evidence="3">Nucleoplasmic side</orientation>
    </subcellularLocation>
    <subcellularLocation>
        <location evidence="2">Nucleus</location>
        <location evidence="2">Nuclear pore complex</location>
    </subcellularLocation>
</comment>
<keyword evidence="12" id="KW-0539">Nucleus</keyword>
<dbReference type="FunFam" id="3.30.1610.10:FF:000003">
    <property type="entry name" value="Nucleoporin SONB, putative"/>
    <property type="match status" value="1"/>
</dbReference>
<keyword evidence="10" id="KW-0811">Translocation</keyword>
<feature type="domain" description="Peptidase S59" evidence="14">
    <location>
        <begin position="482"/>
        <end position="629"/>
    </location>
</feature>
<evidence type="ECO:0000256" key="7">
    <source>
        <dbReference type="ARBA" id="ARBA00022813"/>
    </source>
</evidence>
<dbReference type="eggNOG" id="KOG0845">
    <property type="taxonomic scope" value="Eukaryota"/>
</dbReference>
<dbReference type="Gene3D" id="3.30.1610.10">
    <property type="entry name" value="Peptidase S59, nucleoporin"/>
    <property type="match status" value="1"/>
</dbReference>
<dbReference type="SUPFAM" id="SSF82215">
    <property type="entry name" value="C-terminal autoproteolytic domain of nucleoporin nup98"/>
    <property type="match status" value="1"/>
</dbReference>
<feature type="compositionally biased region" description="Low complexity" evidence="13">
    <location>
        <begin position="109"/>
        <end position="121"/>
    </location>
</feature>
<keyword evidence="16" id="KW-1185">Reference proteome</keyword>
<dbReference type="GO" id="GO:0000973">
    <property type="term" value="P:post-transcriptional tethering of RNA polymerase II gene DNA at nuclear periphery"/>
    <property type="evidence" value="ECO:0007669"/>
    <property type="project" value="EnsemblFungi"/>
</dbReference>
<comment type="similarity">
    <text evidence="4">Belongs to the nucleoporin GLFG family.</text>
</comment>
<feature type="compositionally biased region" description="Low complexity" evidence="13">
    <location>
        <begin position="235"/>
        <end position="244"/>
    </location>
</feature>